<comment type="caution">
    <text evidence="5">The sequence shown here is derived from an EMBL/GenBank/DDBJ whole genome shotgun (WGS) entry which is preliminary data.</text>
</comment>
<dbReference type="AlphaFoldDB" id="A0A9Q2W5A7"/>
<evidence type="ECO:0000256" key="1">
    <source>
        <dbReference type="ARBA" id="ARBA00008814"/>
    </source>
</evidence>
<reference evidence="5" key="1">
    <citation type="submission" date="2021-05" db="EMBL/GenBank/DDBJ databases">
        <title>Whole genome sequence of Curtobacterium flaccumfaciens pv. flaccumfaciens strain CFBP 3417.</title>
        <authorList>
            <person name="Osdaghi E."/>
            <person name="Taghouti G."/>
            <person name="Portier P."/>
            <person name="Fazliarab A."/>
            <person name="Taghavi S.M."/>
            <person name="Briand M."/>
            <person name="Le-Saux M."/>
            <person name="Jacques M.-A."/>
        </authorList>
    </citation>
    <scope>NUCLEOTIDE SEQUENCE</scope>
    <source>
        <strain evidence="5">CFBP 3417</strain>
    </source>
</reference>
<dbReference type="Proteomes" id="UP000709437">
    <property type="component" value="Unassembled WGS sequence"/>
</dbReference>
<dbReference type="PROSITE" id="PS51257">
    <property type="entry name" value="PROKAR_LIPOPROTEIN"/>
    <property type="match status" value="1"/>
</dbReference>
<comment type="similarity">
    <text evidence="1">Belongs to the bacterial solute-binding protein 8 family.</text>
</comment>
<evidence type="ECO:0000256" key="2">
    <source>
        <dbReference type="SAM" id="MobiDB-lite"/>
    </source>
</evidence>
<protein>
    <submittedName>
        <fullName evidence="5">ABC transporter substrate-binding protein</fullName>
    </submittedName>
</protein>
<dbReference type="InterPro" id="IPR002491">
    <property type="entry name" value="ABC_transptr_periplasmic_BD"/>
</dbReference>
<feature type="region of interest" description="Disordered" evidence="2">
    <location>
        <begin position="30"/>
        <end position="49"/>
    </location>
</feature>
<evidence type="ECO:0000313" key="6">
    <source>
        <dbReference type="Proteomes" id="UP000709437"/>
    </source>
</evidence>
<dbReference type="InterPro" id="IPR050902">
    <property type="entry name" value="ABC_Transporter_SBP"/>
</dbReference>
<dbReference type="GeneID" id="99622949"/>
<dbReference type="PROSITE" id="PS50983">
    <property type="entry name" value="FE_B12_PBP"/>
    <property type="match status" value="1"/>
</dbReference>
<dbReference type="EMBL" id="JAHEWX010000007">
    <property type="protein sequence ID" value="MBT1541574.1"/>
    <property type="molecule type" value="Genomic_DNA"/>
</dbReference>
<evidence type="ECO:0000313" key="5">
    <source>
        <dbReference type="EMBL" id="MBT1541574.1"/>
    </source>
</evidence>
<dbReference type="Gene3D" id="3.40.50.1980">
    <property type="entry name" value="Nitrogenase molybdenum iron protein domain"/>
    <property type="match status" value="2"/>
</dbReference>
<dbReference type="SUPFAM" id="SSF53807">
    <property type="entry name" value="Helical backbone' metal receptor"/>
    <property type="match status" value="1"/>
</dbReference>
<evidence type="ECO:0000256" key="3">
    <source>
        <dbReference type="SAM" id="SignalP"/>
    </source>
</evidence>
<proteinExistence type="inferred from homology"/>
<accession>A0A9Q2W5A7</accession>
<dbReference type="PANTHER" id="PTHR30535">
    <property type="entry name" value="VITAMIN B12-BINDING PROTEIN"/>
    <property type="match status" value="1"/>
</dbReference>
<dbReference type="PANTHER" id="PTHR30535:SF34">
    <property type="entry name" value="MOLYBDATE-BINDING PROTEIN MOLA"/>
    <property type="match status" value="1"/>
</dbReference>
<gene>
    <name evidence="5" type="ORF">KK103_07380</name>
</gene>
<organism evidence="5 6">
    <name type="scientific">Curtobacterium flaccumfaciens pv. flaccumfaciens</name>
    <dbReference type="NCBI Taxonomy" id="138532"/>
    <lineage>
        <taxon>Bacteria</taxon>
        <taxon>Bacillati</taxon>
        <taxon>Actinomycetota</taxon>
        <taxon>Actinomycetes</taxon>
        <taxon>Micrococcales</taxon>
        <taxon>Microbacteriaceae</taxon>
        <taxon>Curtobacterium</taxon>
    </lineage>
</organism>
<keyword evidence="3" id="KW-0732">Signal</keyword>
<dbReference type="RefSeq" id="WP_017885885.1">
    <property type="nucleotide sequence ID" value="NZ_JAHEWX010000007.1"/>
</dbReference>
<sequence length="341" mass="35549">MRTRTRSTTVAAAIGLLATVAVLSLSACTTSSGATEPNPRTSSSGGTHFPVTIQNCGSQVTITATPRRIVLVNNDELPNLEALHAVDRIVGVTAPLAPDLYTKQTYRELADLHALSTKQTSTGGSVVSQESLLGAKPDLVIAPANAVDRDALQAAGIPLYTPSAYCANPGPDLSRTATFGRVWSELRTLGTVLGEPALASDAIDSGRATLATQSPKDRGTAAALYVSSGGSVLSPYGGPSMVTPVFRAVGLRNVYADSHERVFDAGVEDIISRDPQTIVLLYSSGTAQDTIDSFLTAPGTSGLSAVRHHRIVALRFPFTDPPSTLSVSGPAELTRQLDALR</sequence>
<feature type="domain" description="Fe/B12 periplasmic-binding" evidence="4">
    <location>
        <begin position="68"/>
        <end position="341"/>
    </location>
</feature>
<feature type="signal peptide" evidence="3">
    <location>
        <begin position="1"/>
        <end position="27"/>
    </location>
</feature>
<feature type="chain" id="PRO_5040406632" evidence="3">
    <location>
        <begin position="28"/>
        <end position="341"/>
    </location>
</feature>
<name>A0A9Q2W5A7_9MICO</name>
<dbReference type="Pfam" id="PF01497">
    <property type="entry name" value="Peripla_BP_2"/>
    <property type="match status" value="1"/>
</dbReference>
<evidence type="ECO:0000259" key="4">
    <source>
        <dbReference type="PROSITE" id="PS50983"/>
    </source>
</evidence>